<evidence type="ECO:0000256" key="1">
    <source>
        <dbReference type="SAM" id="Coils"/>
    </source>
</evidence>
<reference evidence="4 5" key="1">
    <citation type="journal article" date="2013" name="Virus Genes">
        <title>The genome of a baculovirus isolated from Hemileuca sp. encodes a serpin ortholog.</title>
        <authorList>
            <person name="Rohrmann G.F."/>
            <person name="Erlandson M.A."/>
            <person name="Theilmann D.A."/>
        </authorList>
    </citation>
    <scope>NUCLEOTIDE SEQUENCE [LARGE SCALE GENOMIC DNA]</scope>
</reference>
<proteinExistence type="predicted"/>
<feature type="compositionally biased region" description="Basic and acidic residues" evidence="2">
    <location>
        <begin position="627"/>
        <end position="637"/>
    </location>
</feature>
<dbReference type="OrthoDB" id="14003at10239"/>
<dbReference type="EMBL" id="KF158713">
    <property type="protein sequence ID" value="AGR56817.1"/>
    <property type="molecule type" value="Genomic_DNA"/>
</dbReference>
<dbReference type="InterPro" id="IPR009615">
    <property type="entry name" value="Desmo_N"/>
</dbReference>
<protein>
    <submittedName>
        <fullName evidence="4">Desmoplakin</fullName>
    </submittedName>
</protein>
<dbReference type="GO" id="GO:0003682">
    <property type="term" value="F:chromatin binding"/>
    <property type="evidence" value="ECO:0007669"/>
    <property type="project" value="TreeGrafter"/>
</dbReference>
<feature type="region of interest" description="Disordered" evidence="2">
    <location>
        <begin position="724"/>
        <end position="759"/>
    </location>
</feature>
<feature type="coiled-coil region" evidence="1">
    <location>
        <begin position="788"/>
        <end position="891"/>
    </location>
</feature>
<dbReference type="GeneID" id="16489467"/>
<evidence type="ECO:0000313" key="4">
    <source>
        <dbReference type="EMBL" id="AGR56817.1"/>
    </source>
</evidence>
<name>S5N995_9ABAC</name>
<dbReference type="KEGG" id="vg:16489467"/>
<keyword evidence="1" id="KW-0175">Coiled coil</keyword>
<organism evidence="4 5">
    <name type="scientific">Hemileuca sp. nucleopolyhedrovirus</name>
    <dbReference type="NCBI Taxonomy" id="1367203"/>
    <lineage>
        <taxon>Viruses</taxon>
        <taxon>Viruses incertae sedis</taxon>
        <taxon>Naldaviricetes</taxon>
        <taxon>Lefavirales</taxon>
        <taxon>Baculoviridae</taxon>
        <taxon>Alphabaculovirus</taxon>
        <taxon>Alphabaculovirus heleucae</taxon>
        <taxon>Hemileuca species nucleopolyhedrovirus</taxon>
    </lineage>
</organism>
<dbReference type="Proteomes" id="UP000203768">
    <property type="component" value="Segment"/>
</dbReference>
<feature type="compositionally biased region" description="Low complexity" evidence="2">
    <location>
        <begin position="141"/>
        <end position="150"/>
    </location>
</feature>
<feature type="region of interest" description="Disordered" evidence="2">
    <location>
        <begin position="686"/>
        <end position="706"/>
    </location>
</feature>
<feature type="compositionally biased region" description="Polar residues" evidence="2">
    <location>
        <begin position="686"/>
        <end position="702"/>
    </location>
</feature>
<dbReference type="PANTHER" id="PTHR43941">
    <property type="entry name" value="STRUCTURAL MAINTENANCE OF CHROMOSOMES PROTEIN 2"/>
    <property type="match status" value="1"/>
</dbReference>
<keyword evidence="5" id="KW-1185">Reference proteome</keyword>
<feature type="region of interest" description="Disordered" evidence="2">
    <location>
        <begin position="140"/>
        <end position="159"/>
    </location>
</feature>
<gene>
    <name evidence="4" type="ORF">Hesp065</name>
</gene>
<accession>S5N995</accession>
<feature type="coiled-coil region" evidence="1">
    <location>
        <begin position="361"/>
        <end position="423"/>
    </location>
</feature>
<sequence length="918" mass="104363">MSRYKNIQPKYMNTEVNSNTVKNLLQTINSISKQCKIQNTTDDTIERIRSIIYLYRPHLKLRYDLQLPELVTEALMPTGGGIGVPNQITHNFNYKYDYNTNIRPTPTTVDQFGVPVFPSTPFHPPPPPPHHVYATQTQPPVSVSNLSSSSMPQEQSTGAAALQPVQQNYYINPINNSTIPTTATTFTTTTVSNERQQPPPPPSPPGAAAVATTFTSSRNQLIGFNDYDIATIDDALKEANGSPSNVSYHRLIRTLIRVTRKYIETSIFFISLEKIDTFEQLAKNDLHALINCINRDASLSLNTNSPQLCRVIVTIIQGYYRFVKTILKSEEFTFVNVKSIEEIENQTFVTIREFKNIETTMAELRTRSSELEIINNRLQESCNVSDLNCADAMQRFRNLQTVYDDLKNNYDKVLATNRELVNANETIERTIRTFGSMVSPFDGSVLRYINSLHRHIESLNARLVENANYTTPNAIATVNDNNIRQMVDPTAEQRIRDLERKNRSLDERLALAQITIRDGNDVVVERLRQFLTNIHVPIERLSSSPRDMIQIMMNEYNELKSKLDETVGKLNGISDEHVKTVRDLSETTAQRDRLTLQVESLRNEVERQQAAVSKSEKTVATLQRQNDSYERNEATTRNRIDSLDKQILDLRKENERLTQQRIVAVLPNQRPRKRPLPETQNTLATGLESSYVSDNNPSSTTNDVDETRISSRIEELESENARLRRELRENSAGATSPKRIKRSSPFEDNDKYQLPGGNVDENMTEALLKTNESLKTTLASYTNKDKYIAQLQDDINEVKNNLSRVISSSSVTGSDFLVLTDIINREKLREYDQLKQRVSALSDISEEKIIAQGKKLTQDLLTRLEQLNETASSLENDNLEIKQTLTDYRRDYESLSRTSAQSVITSSNETTNVLVSSD</sequence>
<feature type="domain" description="Viral desmoplakin N-terminal" evidence="3">
    <location>
        <begin position="10"/>
        <end position="99"/>
    </location>
</feature>
<evidence type="ECO:0000256" key="2">
    <source>
        <dbReference type="SAM" id="MobiDB-lite"/>
    </source>
</evidence>
<feature type="region of interest" description="Disordered" evidence="2">
    <location>
        <begin position="610"/>
        <end position="637"/>
    </location>
</feature>
<dbReference type="RefSeq" id="YP_008378281.1">
    <property type="nucleotide sequence ID" value="NC_021923.1"/>
</dbReference>
<evidence type="ECO:0000313" key="5">
    <source>
        <dbReference type="Proteomes" id="UP000203768"/>
    </source>
</evidence>
<dbReference type="PANTHER" id="PTHR43941:SF5">
    <property type="entry name" value="ELKS_RAB6-INTERACTING_CAST FAMILY PROTEIN"/>
    <property type="match status" value="1"/>
</dbReference>
<dbReference type="Pfam" id="PF06771">
    <property type="entry name" value="Desmo_N"/>
    <property type="match status" value="1"/>
</dbReference>
<evidence type="ECO:0000259" key="3">
    <source>
        <dbReference type="Pfam" id="PF06771"/>
    </source>
</evidence>
<feature type="region of interest" description="Disordered" evidence="2">
    <location>
        <begin position="188"/>
        <end position="209"/>
    </location>
</feature>